<dbReference type="InterPro" id="IPR007653">
    <property type="entry name" value="SPC3"/>
</dbReference>
<keyword evidence="5" id="KW-0735">Signal-anchor</keyword>
<evidence type="ECO:0000256" key="1">
    <source>
        <dbReference type="ARBA" id="ARBA00004648"/>
    </source>
</evidence>
<keyword evidence="3" id="KW-0812">Transmembrane</keyword>
<dbReference type="GO" id="GO:0045047">
    <property type="term" value="P:protein targeting to ER"/>
    <property type="evidence" value="ECO:0007669"/>
    <property type="project" value="TreeGrafter"/>
</dbReference>
<evidence type="ECO:0000256" key="10">
    <source>
        <dbReference type="PIRNR" id="PIRNR016089"/>
    </source>
</evidence>
<evidence type="ECO:0000313" key="11">
    <source>
        <dbReference type="Ensembl" id="ENSEBUP00000017599.1"/>
    </source>
</evidence>
<evidence type="ECO:0000256" key="4">
    <source>
        <dbReference type="ARBA" id="ARBA00022824"/>
    </source>
</evidence>
<dbReference type="OMA" id="FWDDGHG"/>
<proteinExistence type="inferred from homology"/>
<evidence type="ECO:0000256" key="5">
    <source>
        <dbReference type="ARBA" id="ARBA00022968"/>
    </source>
</evidence>
<dbReference type="Proteomes" id="UP000694388">
    <property type="component" value="Unplaced"/>
</dbReference>
<keyword evidence="7 10" id="KW-0472">Membrane</keyword>
<accession>A0A8C4QME3</accession>
<dbReference type="PROSITE" id="PS51257">
    <property type="entry name" value="PROKAR_LIPOPROTEIN"/>
    <property type="match status" value="1"/>
</dbReference>
<reference evidence="11" key="1">
    <citation type="submission" date="2025-08" db="UniProtKB">
        <authorList>
            <consortium name="Ensembl"/>
        </authorList>
    </citation>
    <scope>IDENTIFICATION</scope>
</reference>
<keyword evidence="6" id="KW-1133">Transmembrane helix</keyword>
<evidence type="ECO:0000256" key="6">
    <source>
        <dbReference type="ARBA" id="ARBA00022989"/>
    </source>
</evidence>
<evidence type="ECO:0000256" key="3">
    <source>
        <dbReference type="ARBA" id="ARBA00022692"/>
    </source>
</evidence>
<evidence type="ECO:0000313" key="12">
    <source>
        <dbReference type="Proteomes" id="UP000694388"/>
    </source>
</evidence>
<comment type="subcellular location">
    <subcellularLocation>
        <location evidence="1">Endoplasmic reticulum membrane</location>
        <topology evidence="1">Single-pass type II membrane protein</topology>
    </subcellularLocation>
</comment>
<dbReference type="PIRSF" id="PIRSF016089">
    <property type="entry name" value="SPC22"/>
    <property type="match status" value="1"/>
</dbReference>
<reference evidence="11" key="2">
    <citation type="submission" date="2025-09" db="UniProtKB">
        <authorList>
            <consortium name="Ensembl"/>
        </authorList>
    </citation>
    <scope>IDENTIFICATION</scope>
</reference>
<dbReference type="GeneTree" id="ENSGT00390000009223"/>
<organism evidence="11 12">
    <name type="scientific">Eptatretus burgeri</name>
    <name type="common">Inshore hagfish</name>
    <dbReference type="NCBI Taxonomy" id="7764"/>
    <lineage>
        <taxon>Eukaryota</taxon>
        <taxon>Metazoa</taxon>
        <taxon>Chordata</taxon>
        <taxon>Craniata</taxon>
        <taxon>Vertebrata</taxon>
        <taxon>Cyclostomata</taxon>
        <taxon>Myxini</taxon>
        <taxon>Myxiniformes</taxon>
        <taxon>Myxinidae</taxon>
        <taxon>Eptatretinae</taxon>
        <taxon>Eptatretus</taxon>
    </lineage>
</organism>
<evidence type="ECO:0000256" key="2">
    <source>
        <dbReference type="ARBA" id="ARBA00009289"/>
    </source>
</evidence>
<keyword evidence="4 10" id="KW-0256">Endoplasmic reticulum</keyword>
<comment type="similarity">
    <text evidence="2 10">Belongs to the SPCS3 family.</text>
</comment>
<dbReference type="GO" id="GO:0006465">
    <property type="term" value="P:signal peptide processing"/>
    <property type="evidence" value="ECO:0007669"/>
    <property type="project" value="UniProtKB-UniRule"/>
</dbReference>
<keyword evidence="12" id="KW-1185">Reference proteome</keyword>
<dbReference type="GO" id="GO:0005787">
    <property type="term" value="C:signal peptidase complex"/>
    <property type="evidence" value="ECO:0007669"/>
    <property type="project" value="UniProtKB-UniRule"/>
</dbReference>
<evidence type="ECO:0000256" key="7">
    <source>
        <dbReference type="ARBA" id="ARBA00023136"/>
    </source>
</evidence>
<comment type="function">
    <text evidence="9">Essential component of the signal peptidase complex (SPC) which catalyzes the cleavage of N-terminal signal sequences from nascent proteins as they are translocated into the lumen of the endoplasmic reticulum. Essential for the SPC catalytic activity, possibly by stabilizing and positioning the active center of the complex close to the lumenal surface.</text>
</comment>
<dbReference type="Ensembl" id="ENSEBUT00000018175.1">
    <property type="protein sequence ID" value="ENSEBUP00000017599.1"/>
    <property type="gene ID" value="ENSEBUG00000011008.1"/>
</dbReference>
<dbReference type="AlphaFoldDB" id="A0A8C4QME3"/>
<protein>
    <recommendedName>
        <fullName evidence="8 10">Signal peptidase complex subunit 3</fullName>
    </recommendedName>
</protein>
<sequence length="180" mass="20171">MNSLLSRLNSLFAFTLTVMACLTFGCFLSTAFKEYGAPVHIAIGRVSVKNMEDFTGPKGKSDLGFLTFDVRADLDSLFNWNVKQLFLYLTAEYTTKNNAINQVVLWDKIILRGENTTINLKGLRPKYFFFDDGNGLRGNRNVSLWLAWNVVPNAGMLPLLAGQGTGHVRFPEVYEAGRSF</sequence>
<dbReference type="Pfam" id="PF04573">
    <property type="entry name" value="SPC22"/>
    <property type="match status" value="1"/>
</dbReference>
<dbReference type="PANTHER" id="PTHR12804:SF0">
    <property type="entry name" value="SIGNAL PEPTIDASE COMPLEX SUBUNIT 3"/>
    <property type="match status" value="1"/>
</dbReference>
<name>A0A8C4QME3_EPTBU</name>
<dbReference type="PANTHER" id="PTHR12804">
    <property type="entry name" value="MICROSOMAL SIGNAL PEPTIDASE 23 KD SUBUNIT SPC22/23"/>
    <property type="match status" value="1"/>
</dbReference>
<evidence type="ECO:0000256" key="8">
    <source>
        <dbReference type="ARBA" id="ARBA00029556"/>
    </source>
</evidence>
<evidence type="ECO:0000256" key="9">
    <source>
        <dbReference type="ARBA" id="ARBA00046080"/>
    </source>
</evidence>